<protein>
    <recommendedName>
        <fullName evidence="1">TIR domain-containing protein</fullName>
    </recommendedName>
</protein>
<dbReference type="SUPFAM" id="SSF52200">
    <property type="entry name" value="Toll/Interleukin receptor TIR domain"/>
    <property type="match status" value="1"/>
</dbReference>
<dbReference type="EMBL" id="AZHX01000933">
    <property type="protein sequence ID" value="ETX05538.1"/>
    <property type="molecule type" value="Genomic_DNA"/>
</dbReference>
<organism evidence="2 3">
    <name type="scientific">Candidatus Entotheonella gemina</name>
    <dbReference type="NCBI Taxonomy" id="1429439"/>
    <lineage>
        <taxon>Bacteria</taxon>
        <taxon>Pseudomonadati</taxon>
        <taxon>Nitrospinota/Tectimicrobiota group</taxon>
        <taxon>Candidatus Tectimicrobiota</taxon>
        <taxon>Candidatus Entotheonellia</taxon>
        <taxon>Candidatus Entotheonellales</taxon>
        <taxon>Candidatus Entotheonellaceae</taxon>
        <taxon>Candidatus Entotheonella</taxon>
    </lineage>
</organism>
<evidence type="ECO:0000313" key="2">
    <source>
        <dbReference type="EMBL" id="ETX05538.1"/>
    </source>
</evidence>
<dbReference type="HOGENOM" id="CLU_2179037_0_0_7"/>
<dbReference type="Proteomes" id="UP000019140">
    <property type="component" value="Unassembled WGS sequence"/>
</dbReference>
<gene>
    <name evidence="2" type="ORF">ETSY2_22355</name>
</gene>
<dbReference type="GO" id="GO:0007165">
    <property type="term" value="P:signal transduction"/>
    <property type="evidence" value="ECO:0007669"/>
    <property type="project" value="InterPro"/>
</dbReference>
<dbReference type="InterPro" id="IPR000157">
    <property type="entry name" value="TIR_dom"/>
</dbReference>
<accession>W4M5T1</accession>
<evidence type="ECO:0000259" key="1">
    <source>
        <dbReference type="Pfam" id="PF13676"/>
    </source>
</evidence>
<reference evidence="2 3" key="1">
    <citation type="journal article" date="2014" name="Nature">
        <title>An environmental bacterial taxon with a large and distinct metabolic repertoire.</title>
        <authorList>
            <person name="Wilson M.C."/>
            <person name="Mori T."/>
            <person name="Ruckert C."/>
            <person name="Uria A.R."/>
            <person name="Helf M.J."/>
            <person name="Takada K."/>
            <person name="Gernert C."/>
            <person name="Steffens U.A."/>
            <person name="Heycke N."/>
            <person name="Schmitt S."/>
            <person name="Rinke C."/>
            <person name="Helfrich E.J."/>
            <person name="Brachmann A.O."/>
            <person name="Gurgui C."/>
            <person name="Wakimoto T."/>
            <person name="Kracht M."/>
            <person name="Crusemann M."/>
            <person name="Hentschel U."/>
            <person name="Abe I."/>
            <person name="Matsunaga S."/>
            <person name="Kalinowski J."/>
            <person name="Takeyama H."/>
            <person name="Piel J."/>
        </authorList>
    </citation>
    <scope>NUCLEOTIDE SEQUENCE [LARGE SCALE GENOMIC DNA]</scope>
    <source>
        <strain evidence="3">TSY2</strain>
    </source>
</reference>
<dbReference type="Pfam" id="PF13676">
    <property type="entry name" value="TIR_2"/>
    <property type="match status" value="1"/>
</dbReference>
<comment type="caution">
    <text evidence="2">The sequence shown here is derived from an EMBL/GenBank/DDBJ whole genome shotgun (WGS) entry which is preliminary data.</text>
</comment>
<dbReference type="AlphaFoldDB" id="W4M5T1"/>
<sequence length="109" mass="12424">MASPETISNKIFISYSPQDAEWAERLRVHLKPLDRSLGIMLWEAPKIAYSRDWPKTMAESIRTSKVAIMLISADDLATTHLMEQDMTLILAAAERQELKVFPIIIRPSL</sequence>
<evidence type="ECO:0000313" key="3">
    <source>
        <dbReference type="Proteomes" id="UP000019140"/>
    </source>
</evidence>
<dbReference type="InterPro" id="IPR035897">
    <property type="entry name" value="Toll_tir_struct_dom_sf"/>
</dbReference>
<keyword evidence="3" id="KW-1185">Reference proteome</keyword>
<name>W4M5T1_9BACT</name>
<feature type="domain" description="TIR" evidence="1">
    <location>
        <begin position="11"/>
        <end position="106"/>
    </location>
</feature>
<proteinExistence type="predicted"/>
<dbReference type="Gene3D" id="3.40.50.10140">
    <property type="entry name" value="Toll/interleukin-1 receptor homology (TIR) domain"/>
    <property type="match status" value="1"/>
</dbReference>